<dbReference type="Pfam" id="PF02325">
    <property type="entry name" value="CCB3_YggT"/>
    <property type="match status" value="1"/>
</dbReference>
<reference evidence="2" key="1">
    <citation type="submission" date="2022-12" db="EMBL/GenBank/DDBJ databases">
        <title>Paraconexibacter alkalitolerans sp. nov. and Baekduia alba sp. nov., isolated from soil and emended description of the genera Paraconexibacter (Chun et al., 2020) and Baekduia (An et al., 2020).</title>
        <authorList>
            <person name="Vieira S."/>
            <person name="Huber K.J."/>
            <person name="Geppert A."/>
            <person name="Wolf J."/>
            <person name="Neumann-Schaal M."/>
            <person name="Muesken M."/>
            <person name="Overmann J."/>
        </authorList>
    </citation>
    <scope>NUCLEOTIDE SEQUENCE</scope>
    <source>
        <strain evidence="2">AEG42_29</strain>
    </source>
</reference>
<evidence type="ECO:0000313" key="2">
    <source>
        <dbReference type="EMBL" id="XAY05556.1"/>
    </source>
</evidence>
<feature type="transmembrane region" description="Helical" evidence="1">
    <location>
        <begin position="23"/>
        <end position="42"/>
    </location>
</feature>
<proteinExistence type="predicted"/>
<dbReference type="RefSeq" id="WP_354702060.1">
    <property type="nucleotide sequence ID" value="NZ_CP114014.1"/>
</dbReference>
<keyword evidence="1" id="KW-0472">Membrane</keyword>
<keyword evidence="1" id="KW-0812">Transmembrane</keyword>
<feature type="transmembrane region" description="Helical" evidence="1">
    <location>
        <begin position="51"/>
        <end position="70"/>
    </location>
</feature>
<evidence type="ECO:0008006" key="3">
    <source>
        <dbReference type="Google" id="ProtNLM"/>
    </source>
</evidence>
<evidence type="ECO:0000256" key="1">
    <source>
        <dbReference type="SAM" id="Phobius"/>
    </source>
</evidence>
<protein>
    <recommendedName>
        <fullName evidence="3">YggT family protein</fullName>
    </recommendedName>
</protein>
<name>A0AAU7AV87_9ACTN</name>
<dbReference type="GO" id="GO:0016020">
    <property type="term" value="C:membrane"/>
    <property type="evidence" value="ECO:0007669"/>
    <property type="project" value="InterPro"/>
</dbReference>
<dbReference type="KEGG" id="parq:DSM112329_02413"/>
<accession>A0AAU7AV87</accession>
<dbReference type="InterPro" id="IPR003425">
    <property type="entry name" value="CCB3/YggT"/>
</dbReference>
<sequence length="104" mass="11318">MTLSSLVLAFGRGDVADYVKAVLLVYTLLVIAFILQSLYFGFGGRMPYSRWSGAIIGFLNETVGPFLAFFRRFIPQLGPLDLSPMVGIFSLQIVGGIVVAIIRG</sequence>
<dbReference type="EMBL" id="CP114014">
    <property type="protein sequence ID" value="XAY05556.1"/>
    <property type="molecule type" value="Genomic_DNA"/>
</dbReference>
<organism evidence="2">
    <name type="scientific">Paraconexibacter sp. AEG42_29</name>
    <dbReference type="NCBI Taxonomy" id="2997339"/>
    <lineage>
        <taxon>Bacteria</taxon>
        <taxon>Bacillati</taxon>
        <taxon>Actinomycetota</taxon>
        <taxon>Thermoleophilia</taxon>
        <taxon>Solirubrobacterales</taxon>
        <taxon>Paraconexibacteraceae</taxon>
        <taxon>Paraconexibacter</taxon>
    </lineage>
</organism>
<gene>
    <name evidence="2" type="ORF">DSM112329_02413</name>
</gene>
<dbReference type="AlphaFoldDB" id="A0AAU7AV87"/>
<feature type="transmembrane region" description="Helical" evidence="1">
    <location>
        <begin position="82"/>
        <end position="102"/>
    </location>
</feature>
<keyword evidence="1" id="KW-1133">Transmembrane helix</keyword>